<dbReference type="PANTHER" id="PTHR10361:SF28">
    <property type="entry name" value="P3 PROTEIN-RELATED"/>
    <property type="match status" value="1"/>
</dbReference>
<dbReference type="GO" id="GO:0016020">
    <property type="term" value="C:membrane"/>
    <property type="evidence" value="ECO:0007669"/>
    <property type="project" value="UniProtKB-SubCell"/>
</dbReference>
<dbReference type="PANTHER" id="PTHR10361">
    <property type="entry name" value="SODIUM-BILE ACID COTRANSPORTER"/>
    <property type="match status" value="1"/>
</dbReference>
<feature type="transmembrane region" description="Helical" evidence="5">
    <location>
        <begin position="283"/>
        <end position="304"/>
    </location>
</feature>
<dbReference type="Pfam" id="PF01758">
    <property type="entry name" value="SBF"/>
    <property type="match status" value="1"/>
</dbReference>
<keyword evidence="2 5" id="KW-0812">Transmembrane</keyword>
<dbReference type="RefSeq" id="WP_013738687.1">
    <property type="nucleotide sequence ID" value="NC_015436.1"/>
</dbReference>
<keyword evidence="4 5" id="KW-0472">Membrane</keyword>
<evidence type="ECO:0000256" key="5">
    <source>
        <dbReference type="SAM" id="Phobius"/>
    </source>
</evidence>
<feature type="transmembrane region" description="Helical" evidence="5">
    <location>
        <begin position="255"/>
        <end position="277"/>
    </location>
</feature>
<feature type="transmembrane region" description="Helical" evidence="5">
    <location>
        <begin position="64"/>
        <end position="87"/>
    </location>
</feature>
<dbReference type="STRING" id="760011.Spico_0049"/>
<dbReference type="KEGG" id="scc:Spico_0049"/>
<feature type="transmembrane region" description="Helical" evidence="5">
    <location>
        <begin position="157"/>
        <end position="176"/>
    </location>
</feature>
<feature type="transmembrane region" description="Helical" evidence="5">
    <location>
        <begin position="197"/>
        <end position="216"/>
    </location>
</feature>
<feature type="transmembrane region" description="Helical" evidence="5">
    <location>
        <begin position="30"/>
        <end position="52"/>
    </location>
</feature>
<dbReference type="Gene3D" id="1.20.1530.20">
    <property type="match status" value="1"/>
</dbReference>
<gene>
    <name evidence="6" type="ordered locus">Spico_0049</name>
</gene>
<dbReference type="Proteomes" id="UP000007939">
    <property type="component" value="Chromosome"/>
</dbReference>
<organism evidence="6 7">
    <name type="scientific">Parasphaerochaeta coccoides (strain ATCC BAA-1237 / DSM 17374 / SPN1)</name>
    <name type="common">Sphaerochaeta coccoides</name>
    <dbReference type="NCBI Taxonomy" id="760011"/>
    <lineage>
        <taxon>Bacteria</taxon>
        <taxon>Pseudomonadati</taxon>
        <taxon>Spirochaetota</taxon>
        <taxon>Spirochaetia</taxon>
        <taxon>Spirochaetales</taxon>
        <taxon>Sphaerochaetaceae</taxon>
        <taxon>Parasphaerochaeta</taxon>
    </lineage>
</organism>
<evidence type="ECO:0000313" key="6">
    <source>
        <dbReference type="EMBL" id="AEC01291.1"/>
    </source>
</evidence>
<reference evidence="6 7" key="2">
    <citation type="journal article" date="2012" name="Stand. Genomic Sci.">
        <title>Complete genome sequence of the termite hindgut bacterium Spirochaeta coccoides type strain (SPN1(T)), reclassification in the genus Sphaerochaeta as Sphaerochaeta coccoides comb. nov. and emendations of the family Spirochaetaceae and the genus Sphaerochaeta.</title>
        <authorList>
            <person name="Abt B."/>
            <person name="Han C."/>
            <person name="Scheuner C."/>
            <person name="Lu M."/>
            <person name="Lapidus A."/>
            <person name="Nolan M."/>
            <person name="Lucas S."/>
            <person name="Hammon N."/>
            <person name="Deshpande S."/>
            <person name="Cheng J.F."/>
            <person name="Tapia R."/>
            <person name="Goodwin L.A."/>
            <person name="Pitluck S."/>
            <person name="Liolios K."/>
            <person name="Pagani I."/>
            <person name="Ivanova N."/>
            <person name="Mavromatis K."/>
            <person name="Mikhailova N."/>
            <person name="Huntemann M."/>
            <person name="Pati A."/>
            <person name="Chen A."/>
            <person name="Palaniappan K."/>
            <person name="Land M."/>
            <person name="Hauser L."/>
            <person name="Brambilla E.M."/>
            <person name="Rohde M."/>
            <person name="Spring S."/>
            <person name="Gronow S."/>
            <person name="Goker M."/>
            <person name="Woyke T."/>
            <person name="Bristow J."/>
            <person name="Eisen J.A."/>
            <person name="Markowitz V."/>
            <person name="Hugenholtz P."/>
            <person name="Kyrpides N.C."/>
            <person name="Klenk H.P."/>
            <person name="Detter J.C."/>
        </authorList>
    </citation>
    <scope>NUCLEOTIDE SEQUENCE [LARGE SCALE GENOMIC DNA]</scope>
    <source>
        <strain evidence="7">ATCC BAA-1237 / DSM 17374 / SPN1</strain>
    </source>
</reference>
<dbReference type="InterPro" id="IPR004710">
    <property type="entry name" value="Bilac:Na_transpt"/>
</dbReference>
<dbReference type="HOGENOM" id="CLU_071795_0_0_12"/>
<evidence type="ECO:0000256" key="3">
    <source>
        <dbReference type="ARBA" id="ARBA00022989"/>
    </source>
</evidence>
<evidence type="ECO:0000256" key="1">
    <source>
        <dbReference type="ARBA" id="ARBA00004141"/>
    </source>
</evidence>
<evidence type="ECO:0000313" key="7">
    <source>
        <dbReference type="Proteomes" id="UP000007939"/>
    </source>
</evidence>
<reference evidence="7" key="1">
    <citation type="submission" date="2011-04" db="EMBL/GenBank/DDBJ databases">
        <title>The complete genome of Spirochaeta coccoides DSM 17374.</title>
        <authorList>
            <person name="Lucas S."/>
            <person name="Copeland A."/>
            <person name="Lapidus A."/>
            <person name="Bruce D."/>
            <person name="Goodwin L."/>
            <person name="Pitluck S."/>
            <person name="Peters L."/>
            <person name="Kyrpides N."/>
            <person name="Mavromatis K."/>
            <person name="Pagani I."/>
            <person name="Ivanova N."/>
            <person name="Ovchinnikova G."/>
            <person name="Lu M."/>
            <person name="Detter J.C."/>
            <person name="Tapia R."/>
            <person name="Han C."/>
            <person name="Land M."/>
            <person name="Hauser L."/>
            <person name="Markowitz V."/>
            <person name="Cheng J.-F."/>
            <person name="Hugenholtz P."/>
            <person name="Woyke T."/>
            <person name="Wu D."/>
            <person name="Spring S."/>
            <person name="Schroeder M."/>
            <person name="Brambilla E."/>
            <person name="Klenk H.-P."/>
            <person name="Eisen J.A."/>
        </authorList>
    </citation>
    <scope>NUCLEOTIDE SEQUENCE [LARGE SCALE GENOMIC DNA]</scope>
    <source>
        <strain evidence="7">ATCC BAA-1237 / DSM 17374 / SPN1</strain>
    </source>
</reference>
<name>F4GIZ6_PARC1</name>
<comment type="subcellular location">
    <subcellularLocation>
        <location evidence="1">Membrane</location>
        <topology evidence="1">Multi-pass membrane protein</topology>
    </subcellularLocation>
</comment>
<sequence length="325" mass="34799">MPLLTPLGVVIGIIVGSSFSIVQPPRDGWISPTVTILFGFMTFSGALSMNIRDFVSTIRKPRDIIIFFLGSHVLLPLLTYHAASLIFSAETDIPIGFLLLFSTPTAVTGYVWSSIYKGHEPLSLTLIVIDTLLAPFVVPLTISLISGASVSIDSASMMMSLLWMVALPSILGMTLNQVTHGRVSDTVVHVLKPFGKVALLIVICLNVSRIAPDILAMTWADLPIAIVACIAVAVTFIVGRLLSLAGVSGQKDRNVSMTFAIGLRNISAAMVLSISFFPPRSAIPVICGIIVQQSICAIMGKLLFPVRQSPARKDTAIVKDTARIT</sequence>
<dbReference type="InterPro" id="IPR038770">
    <property type="entry name" value="Na+/solute_symporter_sf"/>
</dbReference>
<dbReference type="EMBL" id="CP002659">
    <property type="protein sequence ID" value="AEC01291.1"/>
    <property type="molecule type" value="Genomic_DNA"/>
</dbReference>
<dbReference type="eggNOG" id="COG0385">
    <property type="taxonomic scope" value="Bacteria"/>
</dbReference>
<evidence type="ECO:0000256" key="4">
    <source>
        <dbReference type="ARBA" id="ARBA00023136"/>
    </source>
</evidence>
<keyword evidence="3 5" id="KW-1133">Transmembrane helix</keyword>
<proteinExistence type="predicted"/>
<evidence type="ECO:0000256" key="2">
    <source>
        <dbReference type="ARBA" id="ARBA00022692"/>
    </source>
</evidence>
<protein>
    <submittedName>
        <fullName evidence="6">Bile acid:sodium symporter</fullName>
    </submittedName>
</protein>
<dbReference type="InterPro" id="IPR002657">
    <property type="entry name" value="BilAc:Na_symport/Acr3"/>
</dbReference>
<feature type="transmembrane region" description="Helical" evidence="5">
    <location>
        <begin position="93"/>
        <end position="112"/>
    </location>
</feature>
<keyword evidence="7" id="KW-1185">Reference proteome</keyword>
<feature type="transmembrane region" description="Helical" evidence="5">
    <location>
        <begin position="124"/>
        <end position="145"/>
    </location>
</feature>
<accession>F4GIZ6</accession>
<dbReference type="AlphaFoldDB" id="F4GIZ6"/>
<feature type="transmembrane region" description="Helical" evidence="5">
    <location>
        <begin position="222"/>
        <end position="243"/>
    </location>
</feature>